<reference evidence="1 2" key="2">
    <citation type="journal article" date="2022" name="Mol. Ecol. Resour.">
        <title>The genomes of chicory, endive, great burdock and yacon provide insights into Asteraceae paleo-polyploidization history and plant inulin production.</title>
        <authorList>
            <person name="Fan W."/>
            <person name="Wang S."/>
            <person name="Wang H."/>
            <person name="Wang A."/>
            <person name="Jiang F."/>
            <person name="Liu H."/>
            <person name="Zhao H."/>
            <person name="Xu D."/>
            <person name="Zhang Y."/>
        </authorList>
    </citation>
    <scope>NUCLEOTIDE SEQUENCE [LARGE SCALE GENOMIC DNA]</scope>
    <source>
        <strain evidence="2">cv. Yunnan</strain>
        <tissue evidence="1">Leaves</tissue>
    </source>
</reference>
<accession>A0ACB9JYN1</accession>
<gene>
    <name evidence="1" type="ORF">L1987_06559</name>
</gene>
<reference evidence="2" key="1">
    <citation type="journal article" date="2022" name="Mol. Ecol. Resour.">
        <title>The genomes of chicory, endive, great burdock and yacon provide insights into Asteraceae palaeo-polyploidization history and plant inulin production.</title>
        <authorList>
            <person name="Fan W."/>
            <person name="Wang S."/>
            <person name="Wang H."/>
            <person name="Wang A."/>
            <person name="Jiang F."/>
            <person name="Liu H."/>
            <person name="Zhao H."/>
            <person name="Xu D."/>
            <person name="Zhang Y."/>
        </authorList>
    </citation>
    <scope>NUCLEOTIDE SEQUENCE [LARGE SCALE GENOMIC DNA]</scope>
    <source>
        <strain evidence="2">cv. Yunnan</strain>
    </source>
</reference>
<dbReference type="Proteomes" id="UP001056120">
    <property type="component" value="Linkage Group LG02"/>
</dbReference>
<name>A0ACB9JYN1_9ASTR</name>
<protein>
    <submittedName>
        <fullName evidence="1">Uncharacterized protein</fullName>
    </submittedName>
</protein>
<organism evidence="1 2">
    <name type="scientific">Smallanthus sonchifolius</name>
    <dbReference type="NCBI Taxonomy" id="185202"/>
    <lineage>
        <taxon>Eukaryota</taxon>
        <taxon>Viridiplantae</taxon>
        <taxon>Streptophyta</taxon>
        <taxon>Embryophyta</taxon>
        <taxon>Tracheophyta</taxon>
        <taxon>Spermatophyta</taxon>
        <taxon>Magnoliopsida</taxon>
        <taxon>eudicotyledons</taxon>
        <taxon>Gunneridae</taxon>
        <taxon>Pentapetalae</taxon>
        <taxon>asterids</taxon>
        <taxon>campanulids</taxon>
        <taxon>Asterales</taxon>
        <taxon>Asteraceae</taxon>
        <taxon>Asteroideae</taxon>
        <taxon>Heliantheae alliance</taxon>
        <taxon>Millerieae</taxon>
        <taxon>Smallanthus</taxon>
    </lineage>
</organism>
<sequence>MGDHFVFLVDRLLTESTLEAAIESRNPSKQLDSLENDDTIINCSSHVPLTPKKLVECRICQDEDFDSNMETPCSCCGSLKYAHRRCVQRWCNEKGDTICEICHQQFKPGYTAPSPVFRLGGIPLNLRGHWQIARRDMSNNPQIIAVVSPDRSFLDQEYDNNPTSRSFFCFRSVAAIFVVLLFLRHALPVIANNVEGDSFLTFMLWFLRTSAIVLPIYIMMKVMTALIYRRRQRASIASTSLSSSDEGEGRTTVQNQPAIIRVH</sequence>
<keyword evidence="2" id="KW-1185">Reference proteome</keyword>
<comment type="caution">
    <text evidence="1">The sequence shown here is derived from an EMBL/GenBank/DDBJ whole genome shotgun (WGS) entry which is preliminary data.</text>
</comment>
<proteinExistence type="predicted"/>
<evidence type="ECO:0000313" key="1">
    <source>
        <dbReference type="EMBL" id="KAI3825083.1"/>
    </source>
</evidence>
<evidence type="ECO:0000313" key="2">
    <source>
        <dbReference type="Proteomes" id="UP001056120"/>
    </source>
</evidence>
<dbReference type="EMBL" id="CM042019">
    <property type="protein sequence ID" value="KAI3825083.1"/>
    <property type="molecule type" value="Genomic_DNA"/>
</dbReference>